<organism evidence="2 3">
    <name type="scientific">Dreissena polymorpha</name>
    <name type="common">Zebra mussel</name>
    <name type="synonym">Mytilus polymorpha</name>
    <dbReference type="NCBI Taxonomy" id="45954"/>
    <lineage>
        <taxon>Eukaryota</taxon>
        <taxon>Metazoa</taxon>
        <taxon>Spiralia</taxon>
        <taxon>Lophotrochozoa</taxon>
        <taxon>Mollusca</taxon>
        <taxon>Bivalvia</taxon>
        <taxon>Autobranchia</taxon>
        <taxon>Heteroconchia</taxon>
        <taxon>Euheterodonta</taxon>
        <taxon>Imparidentia</taxon>
        <taxon>Neoheterodontei</taxon>
        <taxon>Myida</taxon>
        <taxon>Dreissenoidea</taxon>
        <taxon>Dreissenidae</taxon>
        <taxon>Dreissena</taxon>
    </lineage>
</organism>
<feature type="compositionally biased region" description="Basic residues" evidence="1">
    <location>
        <begin position="92"/>
        <end position="104"/>
    </location>
</feature>
<reference evidence="2" key="1">
    <citation type="journal article" date="2019" name="bioRxiv">
        <title>The Genome of the Zebra Mussel, Dreissena polymorpha: A Resource for Invasive Species Research.</title>
        <authorList>
            <person name="McCartney M.A."/>
            <person name="Auch B."/>
            <person name="Kono T."/>
            <person name="Mallez S."/>
            <person name="Zhang Y."/>
            <person name="Obille A."/>
            <person name="Becker A."/>
            <person name="Abrahante J.E."/>
            <person name="Garbe J."/>
            <person name="Badalamenti J.P."/>
            <person name="Herman A."/>
            <person name="Mangelson H."/>
            <person name="Liachko I."/>
            <person name="Sullivan S."/>
            <person name="Sone E.D."/>
            <person name="Koren S."/>
            <person name="Silverstein K.A.T."/>
            <person name="Beckman K.B."/>
            <person name="Gohl D.M."/>
        </authorList>
    </citation>
    <scope>NUCLEOTIDE SEQUENCE</scope>
    <source>
        <strain evidence="2">Duluth1</strain>
        <tissue evidence="2">Whole animal</tissue>
    </source>
</reference>
<name>A0A9D4C4M0_DREPO</name>
<reference evidence="2" key="2">
    <citation type="submission" date="2020-11" db="EMBL/GenBank/DDBJ databases">
        <authorList>
            <person name="McCartney M.A."/>
            <person name="Auch B."/>
            <person name="Kono T."/>
            <person name="Mallez S."/>
            <person name="Becker A."/>
            <person name="Gohl D.M."/>
            <person name="Silverstein K.A.T."/>
            <person name="Koren S."/>
            <person name="Bechman K.B."/>
            <person name="Herman A."/>
            <person name="Abrahante J.E."/>
            <person name="Garbe J."/>
        </authorList>
    </citation>
    <scope>NUCLEOTIDE SEQUENCE</scope>
    <source>
        <strain evidence="2">Duluth1</strain>
        <tissue evidence="2">Whole animal</tissue>
    </source>
</reference>
<evidence type="ECO:0000313" key="2">
    <source>
        <dbReference type="EMBL" id="KAH3717054.1"/>
    </source>
</evidence>
<feature type="region of interest" description="Disordered" evidence="1">
    <location>
        <begin position="73"/>
        <end position="131"/>
    </location>
</feature>
<dbReference type="EMBL" id="JAIWYP010000013">
    <property type="protein sequence ID" value="KAH3717054.1"/>
    <property type="molecule type" value="Genomic_DNA"/>
</dbReference>
<keyword evidence="3" id="KW-1185">Reference proteome</keyword>
<accession>A0A9D4C4M0</accession>
<proteinExistence type="predicted"/>
<feature type="compositionally biased region" description="Low complexity" evidence="1">
    <location>
        <begin position="77"/>
        <end position="91"/>
    </location>
</feature>
<gene>
    <name evidence="2" type="ORF">DPMN_059834</name>
</gene>
<feature type="compositionally biased region" description="Basic and acidic residues" evidence="1">
    <location>
        <begin position="116"/>
        <end position="131"/>
    </location>
</feature>
<comment type="caution">
    <text evidence="2">The sequence shown here is derived from an EMBL/GenBank/DDBJ whole genome shotgun (WGS) entry which is preliminary data.</text>
</comment>
<protein>
    <submittedName>
        <fullName evidence="2">Uncharacterized protein</fullName>
    </submittedName>
</protein>
<evidence type="ECO:0000313" key="3">
    <source>
        <dbReference type="Proteomes" id="UP000828390"/>
    </source>
</evidence>
<dbReference type="AlphaFoldDB" id="A0A9D4C4M0"/>
<dbReference type="Proteomes" id="UP000828390">
    <property type="component" value="Unassembled WGS sequence"/>
</dbReference>
<sequence length="131" mass="14938">MSRTNNKTKSMMILISLHNNNTVDDIRCNQLVWDLLSPSPRINDEKFQNIETMVVKSPSVLAKDIEDEAKIGNKMHNGSFRGNSFRGGRAGFRSRFRMRSRGSMRGRGFFQGAPDVDTKNCLRSDEEPSRQ</sequence>
<evidence type="ECO:0000256" key="1">
    <source>
        <dbReference type="SAM" id="MobiDB-lite"/>
    </source>
</evidence>